<dbReference type="Pfam" id="PF10503">
    <property type="entry name" value="Esterase_PHB"/>
    <property type="match status" value="1"/>
</dbReference>
<evidence type="ECO:0000256" key="1">
    <source>
        <dbReference type="ARBA" id="ARBA00022729"/>
    </source>
</evidence>
<evidence type="ECO:0008006" key="5">
    <source>
        <dbReference type="Google" id="ProtNLM"/>
    </source>
</evidence>
<protein>
    <recommendedName>
        <fullName evidence="5">Poly(3-hydroxybutyrate) depolymerase</fullName>
    </recommendedName>
</protein>
<gene>
    <name evidence="3" type="ORF">NQ502_15675</name>
</gene>
<sequence length="582" mass="66425">MGNYSGREFDPDFDRTDVDILCISGKSDIVQKPVDPADPYRSSHIGIFERCIETGDKKETYAVYIPEDFPPFGDGIFVFAPGKISAEDYIQHSGIRKMADEHCMVLLILQSPDTLWKERSVENILAYARSAFLDMSLRDLYTWNEASYYVLGMEDGAYAANVFTMMYSSILAASVLRGDSSVSEEFLDIVKILPSDGNRDIRKSDNPIPVWLIGEDERSVRYYRSACRTEEGYSVGNFARKYMPKPDPVLSLVDEQAVAEVWVSTPEETAGWKSECFFDEAARFLLRFKRWAGTGNRKLRRTITADDIGLVKKEIIVDGKKRYWYVYEPSAYRRDKMQKLPMVIGLHGLCGTGEFWAQNTEWHRVAEARDFIMVYPTAYMHIYGACMCATPAWSGSGMPLPDGHDDLPFFKAMIEKMCEEYMIDSERIYVAGHSNGSAMTQRLIEKMPEYFAAFGPNGYAEGDIADECRLNSYEHSVVCPTWLFKGDRDIGSKADLTDGSANACVLGRLCEQNGADYRSPKIYQNGIYKNYVWYDKQRVPVVRFSALKGFPHAYTPENAWMTWDEYFCKFKRKRDGSVEYLG</sequence>
<evidence type="ECO:0000313" key="3">
    <source>
        <dbReference type="EMBL" id="UWP58794.1"/>
    </source>
</evidence>
<dbReference type="InterPro" id="IPR029058">
    <property type="entry name" value="AB_hydrolase_fold"/>
</dbReference>
<accession>A0ABY5VDU6</accession>
<dbReference type="PANTHER" id="PTHR43037">
    <property type="entry name" value="UNNAMED PRODUCT-RELATED"/>
    <property type="match status" value="1"/>
</dbReference>
<dbReference type="RefSeq" id="WP_028527451.1">
    <property type="nucleotide sequence ID" value="NZ_CABLBR010000001.1"/>
</dbReference>
<dbReference type="PANTHER" id="PTHR43037:SF5">
    <property type="entry name" value="FERULOYL ESTERASE"/>
    <property type="match status" value="1"/>
</dbReference>
<dbReference type="InterPro" id="IPR050955">
    <property type="entry name" value="Plant_Biomass_Hydrol_Est"/>
</dbReference>
<proteinExistence type="predicted"/>
<dbReference type="InterPro" id="IPR010126">
    <property type="entry name" value="Esterase_phb"/>
</dbReference>
<dbReference type="Gene3D" id="3.40.50.1820">
    <property type="entry name" value="alpha/beta hydrolase"/>
    <property type="match status" value="1"/>
</dbReference>
<name>A0ABY5VDU6_9FIRM</name>
<evidence type="ECO:0000313" key="4">
    <source>
        <dbReference type="Proteomes" id="UP001060164"/>
    </source>
</evidence>
<dbReference type="SUPFAM" id="SSF53474">
    <property type="entry name" value="alpha/beta-Hydrolases"/>
    <property type="match status" value="1"/>
</dbReference>
<dbReference type="Proteomes" id="UP001060164">
    <property type="component" value="Chromosome"/>
</dbReference>
<dbReference type="EMBL" id="CP102290">
    <property type="protein sequence ID" value="UWP58794.1"/>
    <property type="molecule type" value="Genomic_DNA"/>
</dbReference>
<evidence type="ECO:0000256" key="2">
    <source>
        <dbReference type="ARBA" id="ARBA00022801"/>
    </source>
</evidence>
<organism evidence="3 4">
    <name type="scientific">Ruminococcus gauvreauii</name>
    <dbReference type="NCBI Taxonomy" id="438033"/>
    <lineage>
        <taxon>Bacteria</taxon>
        <taxon>Bacillati</taxon>
        <taxon>Bacillota</taxon>
        <taxon>Clostridia</taxon>
        <taxon>Eubacteriales</taxon>
        <taxon>Oscillospiraceae</taxon>
        <taxon>Ruminococcus</taxon>
    </lineage>
</organism>
<reference evidence="3" key="1">
    <citation type="journal article" date="2022" name="Cell">
        <title>Design, construction, and in vivo augmentation of a complex gut microbiome.</title>
        <authorList>
            <person name="Cheng A.G."/>
            <person name="Ho P.Y."/>
            <person name="Aranda-Diaz A."/>
            <person name="Jain S."/>
            <person name="Yu F.B."/>
            <person name="Meng X."/>
            <person name="Wang M."/>
            <person name="Iakiviak M."/>
            <person name="Nagashima K."/>
            <person name="Zhao A."/>
            <person name="Murugkar P."/>
            <person name="Patil A."/>
            <person name="Atabakhsh K."/>
            <person name="Weakley A."/>
            <person name="Yan J."/>
            <person name="Brumbaugh A.R."/>
            <person name="Higginbottom S."/>
            <person name="Dimas A."/>
            <person name="Shiver A.L."/>
            <person name="Deutschbauer A."/>
            <person name="Neff N."/>
            <person name="Sonnenburg J.L."/>
            <person name="Huang K.C."/>
            <person name="Fischbach M.A."/>
        </authorList>
    </citation>
    <scope>NUCLEOTIDE SEQUENCE</scope>
    <source>
        <strain evidence="3">DSM 19829</strain>
    </source>
</reference>
<keyword evidence="2" id="KW-0378">Hydrolase</keyword>
<keyword evidence="1" id="KW-0732">Signal</keyword>
<keyword evidence="4" id="KW-1185">Reference proteome</keyword>